<dbReference type="Pfam" id="PF00795">
    <property type="entry name" value="CN_hydrolase"/>
    <property type="match status" value="1"/>
</dbReference>
<dbReference type="AlphaFoldDB" id="A0A316UXV3"/>
<dbReference type="RefSeq" id="XP_025364230.1">
    <property type="nucleotide sequence ID" value="XM_025505489.1"/>
</dbReference>
<dbReference type="CDD" id="cd07572">
    <property type="entry name" value="nit"/>
    <property type="match status" value="1"/>
</dbReference>
<dbReference type="InterPro" id="IPR036526">
    <property type="entry name" value="C-N_Hydrolase_sf"/>
</dbReference>
<gene>
    <name evidence="3" type="ORF">BDZ90DRAFT_230489</name>
</gene>
<dbReference type="PANTHER" id="PTHR23088:SF27">
    <property type="entry name" value="DEAMINATED GLUTATHIONE AMIDASE"/>
    <property type="match status" value="1"/>
</dbReference>
<evidence type="ECO:0000313" key="4">
    <source>
        <dbReference type="Proteomes" id="UP000245884"/>
    </source>
</evidence>
<dbReference type="Gene3D" id="3.60.110.10">
    <property type="entry name" value="Carbon-nitrogen hydrolase"/>
    <property type="match status" value="1"/>
</dbReference>
<dbReference type="Proteomes" id="UP000245884">
    <property type="component" value="Unassembled WGS sequence"/>
</dbReference>
<evidence type="ECO:0000313" key="3">
    <source>
        <dbReference type="EMBL" id="PWN29618.1"/>
    </source>
</evidence>
<organism evidence="3 4">
    <name type="scientific">Jaminaea rosea</name>
    <dbReference type="NCBI Taxonomy" id="1569628"/>
    <lineage>
        <taxon>Eukaryota</taxon>
        <taxon>Fungi</taxon>
        <taxon>Dikarya</taxon>
        <taxon>Basidiomycota</taxon>
        <taxon>Ustilaginomycotina</taxon>
        <taxon>Exobasidiomycetes</taxon>
        <taxon>Microstromatales</taxon>
        <taxon>Microstromatales incertae sedis</taxon>
        <taxon>Jaminaea</taxon>
    </lineage>
</organism>
<accession>A0A316UXV3</accession>
<dbReference type="GO" id="GO:0016811">
    <property type="term" value="F:hydrolase activity, acting on carbon-nitrogen (but not peptide) bonds, in linear amides"/>
    <property type="evidence" value="ECO:0007669"/>
    <property type="project" value="InterPro"/>
</dbReference>
<dbReference type="SUPFAM" id="SSF56317">
    <property type="entry name" value="Carbon-nitrogen hydrolase"/>
    <property type="match status" value="1"/>
</dbReference>
<dbReference type="STRING" id="1569628.A0A316UXV3"/>
<feature type="domain" description="CN hydrolase" evidence="2">
    <location>
        <begin position="1"/>
        <end position="260"/>
    </location>
</feature>
<dbReference type="OrthoDB" id="10250282at2759"/>
<evidence type="ECO:0000259" key="2">
    <source>
        <dbReference type="PROSITE" id="PS50263"/>
    </source>
</evidence>
<proteinExistence type="predicted"/>
<dbReference type="PROSITE" id="PS01227">
    <property type="entry name" value="UPF0012"/>
    <property type="match status" value="1"/>
</dbReference>
<keyword evidence="1" id="KW-0378">Hydrolase</keyword>
<dbReference type="EMBL" id="KZ819663">
    <property type="protein sequence ID" value="PWN29618.1"/>
    <property type="molecule type" value="Genomic_DNA"/>
</dbReference>
<reference evidence="3 4" key="1">
    <citation type="journal article" date="2018" name="Mol. Biol. Evol.">
        <title>Broad Genomic Sampling Reveals a Smut Pathogenic Ancestry of the Fungal Clade Ustilaginomycotina.</title>
        <authorList>
            <person name="Kijpornyongpan T."/>
            <person name="Mondo S.J."/>
            <person name="Barry K."/>
            <person name="Sandor L."/>
            <person name="Lee J."/>
            <person name="Lipzen A."/>
            <person name="Pangilinan J."/>
            <person name="LaButti K."/>
            <person name="Hainaut M."/>
            <person name="Henrissat B."/>
            <person name="Grigoriev I.V."/>
            <person name="Spatafora J.W."/>
            <person name="Aime M.C."/>
        </authorList>
    </citation>
    <scope>NUCLEOTIDE SEQUENCE [LARGE SCALE GENOMIC DNA]</scope>
    <source>
        <strain evidence="3 4">MCA 5214</strain>
    </source>
</reference>
<keyword evidence="4" id="KW-1185">Reference proteome</keyword>
<protein>
    <submittedName>
        <fullName evidence="3">Putative NIT2-nitrilase</fullName>
    </submittedName>
</protein>
<dbReference type="PROSITE" id="PS50263">
    <property type="entry name" value="CN_HYDROLASE"/>
    <property type="match status" value="1"/>
</dbReference>
<dbReference type="PANTHER" id="PTHR23088">
    <property type="entry name" value="NITRILASE-RELATED"/>
    <property type="match status" value="1"/>
</dbReference>
<dbReference type="InterPro" id="IPR003010">
    <property type="entry name" value="C-N_Hydrolase"/>
</dbReference>
<dbReference type="GeneID" id="37027312"/>
<dbReference type="InterPro" id="IPR001110">
    <property type="entry name" value="UPF0012_CS"/>
</dbReference>
<name>A0A316UXV3_9BASI</name>
<evidence type="ECO:0000256" key="1">
    <source>
        <dbReference type="ARBA" id="ARBA00022801"/>
    </source>
</evidence>
<sequence>MVLAAVTQLTSGPNPLENADTAVDLIQRAAKAGAKVIFLPEATDFISSPDRVGELTYCKDNRIFVDRMLQAAKENNVFVSVGIHEPAEEEEAKRAEERRCYNTQLLINDKGDDVGRYRKTHMFDVEVADLKIKESNTTVPGRSLLPPVPTPIGNLGPLICYDVRFPEPALHLRTLGAQVISYPSAFVVRTGPAHWEPLLRARAIETQCWIMASAQVGKHPGTDRVSWGHAMIVDAFGSVVAQCGDLQPHRPCFAVAEVDLDNLDNLRKHMPLWEQRRNDGPDALYPVI</sequence>
<dbReference type="InterPro" id="IPR045254">
    <property type="entry name" value="Nit1/2_C-N_Hydrolase"/>
</dbReference>